<dbReference type="EMBL" id="WKPJ01000017">
    <property type="protein sequence ID" value="MSA89902.1"/>
    <property type="molecule type" value="Genomic_DNA"/>
</dbReference>
<evidence type="ECO:0000256" key="2">
    <source>
        <dbReference type="ARBA" id="ARBA00023315"/>
    </source>
</evidence>
<dbReference type="Proteomes" id="UP000480929">
    <property type="component" value="Unassembled WGS sequence"/>
</dbReference>
<protein>
    <submittedName>
        <fullName evidence="4">GNAT family N-acetyltransferase</fullName>
    </submittedName>
</protein>
<sequence length="171" mass="19766">MNINESKEDYDLITFQSAQEDEIELIYQLYRRCANTSRGSWDDEYPTLEFVKQDYAQQGLMTLKNERNEIIAAGAITSAEELKDLTRSTELHQLLELSRLGVDPKYQGQGYGRLLLHNLMEEVRRRHADGIQLLAASANIPALSLYRHAGFEERGSFLMYGIDFILLEKRF</sequence>
<dbReference type="InterPro" id="IPR000182">
    <property type="entry name" value="GNAT_dom"/>
</dbReference>
<evidence type="ECO:0000313" key="4">
    <source>
        <dbReference type="EMBL" id="MSA89902.1"/>
    </source>
</evidence>
<dbReference type="EMBL" id="WKPI01000019">
    <property type="protein sequence ID" value="MSC33657.1"/>
    <property type="molecule type" value="Genomic_DNA"/>
</dbReference>
<dbReference type="SUPFAM" id="SSF55729">
    <property type="entry name" value="Acyl-CoA N-acyltransferases (Nat)"/>
    <property type="match status" value="1"/>
</dbReference>
<comment type="caution">
    <text evidence="4">The sequence shown here is derived from an EMBL/GenBank/DDBJ whole genome shotgun (WGS) entry which is preliminary data.</text>
</comment>
<reference evidence="6 7" key="1">
    <citation type="journal article" date="2019" name="Nat. Med.">
        <title>A library of human gut bacterial isolates paired with longitudinal multiomics data enables mechanistic microbiome research.</title>
        <authorList>
            <person name="Poyet M."/>
            <person name="Groussin M."/>
            <person name="Gibbons S.M."/>
            <person name="Avila-Pacheco J."/>
            <person name="Jiang X."/>
            <person name="Kearney S.M."/>
            <person name="Perrotta A.R."/>
            <person name="Berdy B."/>
            <person name="Zhao S."/>
            <person name="Lieberman T.D."/>
            <person name="Swanson P.K."/>
            <person name="Smith M."/>
            <person name="Roesemann S."/>
            <person name="Alexander J.E."/>
            <person name="Rich S.A."/>
            <person name="Livny J."/>
            <person name="Vlamakis H."/>
            <person name="Clish C."/>
            <person name="Bullock K."/>
            <person name="Deik A."/>
            <person name="Scott J."/>
            <person name="Pierce K.A."/>
            <person name="Xavier R.J."/>
            <person name="Alm E.J."/>
        </authorList>
    </citation>
    <scope>NUCLEOTIDE SEQUENCE [LARGE SCALE GENOMIC DNA]</scope>
    <source>
        <strain evidence="4 6">BIOML-A4</strain>
        <strain evidence="5 7">BIOML-A5</strain>
    </source>
</reference>
<keyword evidence="7" id="KW-1185">Reference proteome</keyword>
<accession>A0A6N7S8B5</accession>
<evidence type="ECO:0000313" key="5">
    <source>
        <dbReference type="EMBL" id="MSC33657.1"/>
    </source>
</evidence>
<dbReference type="Pfam" id="PF00583">
    <property type="entry name" value="Acetyltransf_1"/>
    <property type="match status" value="1"/>
</dbReference>
<dbReference type="PANTHER" id="PTHR43420">
    <property type="entry name" value="ACETYLTRANSFERASE"/>
    <property type="match status" value="1"/>
</dbReference>
<evidence type="ECO:0000313" key="7">
    <source>
        <dbReference type="Proteomes" id="UP000480929"/>
    </source>
</evidence>
<organism evidence="4 6">
    <name type="scientific">Holdemania massiliensis</name>
    <dbReference type="NCBI Taxonomy" id="1468449"/>
    <lineage>
        <taxon>Bacteria</taxon>
        <taxon>Bacillati</taxon>
        <taxon>Bacillota</taxon>
        <taxon>Erysipelotrichia</taxon>
        <taxon>Erysipelotrichales</taxon>
        <taxon>Erysipelotrichaceae</taxon>
        <taxon>Holdemania</taxon>
    </lineage>
</organism>
<feature type="domain" description="N-acetyltransferase" evidence="3">
    <location>
        <begin position="13"/>
        <end position="171"/>
    </location>
</feature>
<name>A0A6N7S8B5_9FIRM</name>
<proteinExistence type="predicted"/>
<evidence type="ECO:0000313" key="6">
    <source>
        <dbReference type="Proteomes" id="UP000433575"/>
    </source>
</evidence>
<dbReference type="Gene3D" id="3.40.630.30">
    <property type="match status" value="1"/>
</dbReference>
<dbReference type="InterPro" id="IPR050680">
    <property type="entry name" value="YpeA/RimI_acetyltransf"/>
</dbReference>
<dbReference type="Proteomes" id="UP000433575">
    <property type="component" value="Unassembled WGS sequence"/>
</dbReference>
<dbReference type="InterPro" id="IPR016181">
    <property type="entry name" value="Acyl_CoA_acyltransferase"/>
</dbReference>
<dbReference type="RefSeq" id="WP_081587833.1">
    <property type="nucleotide sequence ID" value="NZ_CABKSC010000001.1"/>
</dbReference>
<evidence type="ECO:0000256" key="1">
    <source>
        <dbReference type="ARBA" id="ARBA00022679"/>
    </source>
</evidence>
<dbReference type="PROSITE" id="PS51186">
    <property type="entry name" value="GNAT"/>
    <property type="match status" value="1"/>
</dbReference>
<dbReference type="CDD" id="cd04301">
    <property type="entry name" value="NAT_SF"/>
    <property type="match status" value="1"/>
</dbReference>
<dbReference type="AlphaFoldDB" id="A0A6N7S8B5"/>
<dbReference type="GO" id="GO:0016747">
    <property type="term" value="F:acyltransferase activity, transferring groups other than amino-acyl groups"/>
    <property type="evidence" value="ECO:0007669"/>
    <property type="project" value="InterPro"/>
</dbReference>
<keyword evidence="1 4" id="KW-0808">Transferase</keyword>
<evidence type="ECO:0000259" key="3">
    <source>
        <dbReference type="PROSITE" id="PS51186"/>
    </source>
</evidence>
<gene>
    <name evidence="5" type="ORF">GKD88_11045</name>
    <name evidence="4" type="ORF">GKE08_11245</name>
</gene>
<keyword evidence="2" id="KW-0012">Acyltransferase</keyword>